<proteinExistence type="predicted"/>
<evidence type="ECO:0000313" key="2">
    <source>
        <dbReference type="Proteomes" id="UP001352263"/>
    </source>
</evidence>
<dbReference type="Proteomes" id="UP001352263">
    <property type="component" value="Unassembled WGS sequence"/>
</dbReference>
<sequence>MVALIVGIGSALVYANRDVSGNASKEATKAYVGATLKQAGDLRSRYLRFIANGGEPEEFLSDFGPNMATPHKALTTNGWAEWQFTYHPLVLPGIGTSAGERAVFFENLTEDACTTINTMLHGQAYKTAASTPAAGIGVWDFGRQGQTITPGVSGWDIGCLESTDNAYVFYAVVQDN</sequence>
<dbReference type="RefSeq" id="WP_326507124.1">
    <property type="nucleotide sequence ID" value="NZ_JAWIIV010000011.1"/>
</dbReference>
<gene>
    <name evidence="1" type="ORF">RY831_14680</name>
</gene>
<comment type="caution">
    <text evidence="1">The sequence shown here is derived from an EMBL/GenBank/DDBJ whole genome shotgun (WGS) entry which is preliminary data.</text>
</comment>
<keyword evidence="2" id="KW-1185">Reference proteome</keyword>
<evidence type="ECO:0000313" key="1">
    <source>
        <dbReference type="EMBL" id="MEC4720405.1"/>
    </source>
</evidence>
<dbReference type="EMBL" id="JAWIIV010000011">
    <property type="protein sequence ID" value="MEC4720405.1"/>
    <property type="molecule type" value="Genomic_DNA"/>
</dbReference>
<name>A0ABU6JA45_9BURK</name>
<accession>A0ABU6JA45</accession>
<organism evidence="1 2">
    <name type="scientific">Noviherbaspirillum album</name>
    <dbReference type="NCBI Taxonomy" id="3080276"/>
    <lineage>
        <taxon>Bacteria</taxon>
        <taxon>Pseudomonadati</taxon>
        <taxon>Pseudomonadota</taxon>
        <taxon>Betaproteobacteria</taxon>
        <taxon>Burkholderiales</taxon>
        <taxon>Oxalobacteraceae</taxon>
        <taxon>Noviherbaspirillum</taxon>
    </lineage>
</organism>
<reference evidence="1 2" key="1">
    <citation type="submission" date="2023-10" db="EMBL/GenBank/DDBJ databases">
        <title>Noviherbaspirillum sp. CPCC 100848 genome assembly.</title>
        <authorList>
            <person name="Li X.Y."/>
            <person name="Fang X.M."/>
        </authorList>
    </citation>
    <scope>NUCLEOTIDE SEQUENCE [LARGE SCALE GENOMIC DNA]</scope>
    <source>
        <strain evidence="1 2">CPCC 100848</strain>
    </source>
</reference>
<protein>
    <submittedName>
        <fullName evidence="1">Uncharacterized protein</fullName>
    </submittedName>
</protein>